<dbReference type="Gene3D" id="3.40.50.10330">
    <property type="entry name" value="Probable inorganic polyphosphate/atp-NAD kinase, domain 1"/>
    <property type="match status" value="1"/>
</dbReference>
<keyword evidence="3 6" id="KW-0418">Kinase</keyword>
<evidence type="ECO:0000256" key="2">
    <source>
        <dbReference type="ARBA" id="ARBA00022741"/>
    </source>
</evidence>
<dbReference type="RefSeq" id="WP_147071139.1">
    <property type="nucleotide sequence ID" value="NZ_AP021884.1"/>
</dbReference>
<evidence type="ECO:0000313" key="7">
    <source>
        <dbReference type="Proteomes" id="UP000321337"/>
    </source>
</evidence>
<dbReference type="EMBL" id="BKAD01000008">
    <property type="protein sequence ID" value="GEP29726.1"/>
    <property type="molecule type" value="Genomic_DNA"/>
</dbReference>
<name>A0A512L5G8_9PROT</name>
<accession>A0A512L5G8</accession>
<proteinExistence type="predicted"/>
<comment type="caution">
    <text evidence="6">The sequence shown here is derived from an EMBL/GenBank/DDBJ whole genome shotgun (WGS) entry which is preliminary data.</text>
</comment>
<keyword evidence="1" id="KW-0808">Transferase</keyword>
<sequence length="304" mass="33187">MPAPIAVIINACAGAGYTTDWVDNLTEIFRAGGLDVQVTLARDGAAIIDTANRAIAEKPSTIVAGGGDGTINAVASALIGTDTALGVLPLGTLNHFAKDLHIPLDLDGAIRNIIAGHTIKVDVGEVNERFFLNNSSLGIYPSIVRDRENQQKRLGRGKWTAFVWATVTILRRYPFLNVRVTANGKEHARLTPFVFIGNNEYLMEGFNIGERRCLDAGQLCLYVTQRSGRFGLLRLALRALFGRLRQAKDFDALSAQEILIEVRHPHMRIATDGEVTVMETPLRYRVRSGALRVIVPPIHEPDGG</sequence>
<dbReference type="PROSITE" id="PS50146">
    <property type="entry name" value="DAGK"/>
    <property type="match status" value="1"/>
</dbReference>
<dbReference type="Pfam" id="PF19279">
    <property type="entry name" value="YegS_C"/>
    <property type="match status" value="1"/>
</dbReference>
<evidence type="ECO:0000259" key="5">
    <source>
        <dbReference type="PROSITE" id="PS50146"/>
    </source>
</evidence>
<dbReference type="Proteomes" id="UP000321337">
    <property type="component" value="Unassembled WGS sequence"/>
</dbReference>
<feature type="domain" description="DAGKc" evidence="5">
    <location>
        <begin position="1"/>
        <end position="129"/>
    </location>
</feature>
<dbReference type="GO" id="GO:0005524">
    <property type="term" value="F:ATP binding"/>
    <property type="evidence" value="ECO:0007669"/>
    <property type="project" value="UniProtKB-KW"/>
</dbReference>
<dbReference type="GO" id="GO:0016301">
    <property type="term" value="F:kinase activity"/>
    <property type="evidence" value="ECO:0007669"/>
    <property type="project" value="UniProtKB-KW"/>
</dbReference>
<dbReference type="PANTHER" id="PTHR12358:SF54">
    <property type="entry name" value="SPHINGOSINE KINASE RELATED PROTEIN"/>
    <property type="match status" value="1"/>
</dbReference>
<dbReference type="InterPro" id="IPR001206">
    <property type="entry name" value="Diacylglycerol_kinase_cat_dom"/>
</dbReference>
<dbReference type="InterPro" id="IPR016064">
    <property type="entry name" value="NAD/diacylglycerol_kinase_sf"/>
</dbReference>
<dbReference type="OrthoDB" id="142078at2"/>
<protein>
    <submittedName>
        <fullName evidence="6">Diacylglycerol kinase</fullName>
    </submittedName>
</protein>
<dbReference type="InterPro" id="IPR017438">
    <property type="entry name" value="ATP-NAD_kinase_N"/>
</dbReference>
<evidence type="ECO:0000256" key="4">
    <source>
        <dbReference type="ARBA" id="ARBA00022840"/>
    </source>
</evidence>
<dbReference type="SUPFAM" id="SSF111331">
    <property type="entry name" value="NAD kinase/diacylglycerol kinase-like"/>
    <property type="match status" value="1"/>
</dbReference>
<organism evidence="6 7">
    <name type="scientific">Sulfuriferula plumbiphila</name>
    <dbReference type="NCBI Taxonomy" id="171865"/>
    <lineage>
        <taxon>Bacteria</taxon>
        <taxon>Pseudomonadati</taxon>
        <taxon>Pseudomonadota</taxon>
        <taxon>Betaproteobacteria</taxon>
        <taxon>Nitrosomonadales</taxon>
        <taxon>Sulfuricellaceae</taxon>
        <taxon>Sulfuriferula</taxon>
    </lineage>
</organism>
<dbReference type="PANTHER" id="PTHR12358">
    <property type="entry name" value="SPHINGOSINE KINASE"/>
    <property type="match status" value="1"/>
</dbReference>
<dbReference type="Gene3D" id="2.60.200.40">
    <property type="match status" value="1"/>
</dbReference>
<keyword evidence="7" id="KW-1185">Reference proteome</keyword>
<evidence type="ECO:0000256" key="3">
    <source>
        <dbReference type="ARBA" id="ARBA00022777"/>
    </source>
</evidence>
<reference evidence="6 7" key="1">
    <citation type="submission" date="2019-07" db="EMBL/GenBank/DDBJ databases">
        <title>Whole genome shotgun sequence of Thiobacillus plumbophilus NBRC 107929.</title>
        <authorList>
            <person name="Hosoyama A."/>
            <person name="Uohara A."/>
            <person name="Ohji S."/>
            <person name="Ichikawa N."/>
        </authorList>
    </citation>
    <scope>NUCLEOTIDE SEQUENCE [LARGE SCALE GENOMIC DNA]</scope>
    <source>
        <strain evidence="6 7">NBRC 107929</strain>
    </source>
</reference>
<dbReference type="SMART" id="SM00046">
    <property type="entry name" value="DAGKc"/>
    <property type="match status" value="1"/>
</dbReference>
<keyword evidence="2" id="KW-0547">Nucleotide-binding</keyword>
<gene>
    <name evidence="6" type="ORF">TPL01_08640</name>
</gene>
<dbReference type="InterPro" id="IPR050187">
    <property type="entry name" value="Lipid_Phosphate_FormReg"/>
</dbReference>
<dbReference type="InterPro" id="IPR045540">
    <property type="entry name" value="YegS/DAGK_C"/>
</dbReference>
<dbReference type="AlphaFoldDB" id="A0A512L5G8"/>
<keyword evidence="4" id="KW-0067">ATP-binding</keyword>
<evidence type="ECO:0000313" key="6">
    <source>
        <dbReference type="EMBL" id="GEP29726.1"/>
    </source>
</evidence>
<evidence type="ECO:0000256" key="1">
    <source>
        <dbReference type="ARBA" id="ARBA00022679"/>
    </source>
</evidence>
<dbReference type="Pfam" id="PF00781">
    <property type="entry name" value="DAGK_cat"/>
    <property type="match status" value="1"/>
</dbReference>